<dbReference type="Gene3D" id="3.40.50.300">
    <property type="entry name" value="P-loop containing nucleotide triphosphate hydrolases"/>
    <property type="match status" value="1"/>
</dbReference>
<dbReference type="CDD" id="cd05387">
    <property type="entry name" value="BY-kinase"/>
    <property type="match status" value="1"/>
</dbReference>
<reference evidence="4 5" key="1">
    <citation type="submission" date="2017-06" db="EMBL/GenBank/DDBJ databases">
        <authorList>
            <consortium name="Pathogen Informatics"/>
        </authorList>
    </citation>
    <scope>NUCLEOTIDE SEQUENCE [LARGE SCALE GENOMIC DNA]</scope>
    <source>
        <strain evidence="4 5">NCTC11865</strain>
    </source>
</reference>
<keyword evidence="3" id="KW-0472">Membrane</keyword>
<evidence type="ECO:0000256" key="2">
    <source>
        <dbReference type="ARBA" id="ARBA00022840"/>
    </source>
</evidence>
<feature type="transmembrane region" description="Helical" evidence="3">
    <location>
        <begin position="166"/>
        <end position="187"/>
    </location>
</feature>
<sequence>MARMWRSSLIVFVIAAIVLGALSYALAKPKYRVEGDVLFSSQAFHAFDTPDAAATYTTSLVTTYGTYAKSASLLDEVGQSVSPQIDGATLQQAVVISTAPMMVSVSFMDSDKDRATAVVKAITDSLQEQVKKSAPDVDGKPALSVANSSVITTQVADSAPSAKRSAMIGVLGGLVLALLVLLVRALASTRIGDVADLADVTDSSILSVIPRKGSTAQGGGELEAVLGRNLSFIPPKDGLRTVLLAPSLASEDASTVTLAAADRLHADGHSVVVVDADLRRATATKAAGVTSSAGLSDLLAGRATLQQATYDRSGAPIVAAGTTVGNAAELLATETFAQTLAELGREYDTVLLVGAPLLTYTDSSVIAAQVASVVPVVQSGTVRRSQLQQTLESLELCQAHVGGLVLTDARVSARARQMVGAGK</sequence>
<keyword evidence="4" id="KW-0418">Kinase</keyword>
<organism evidence="4 5">
    <name type="scientific">Cutibacterium granulosum</name>
    <dbReference type="NCBI Taxonomy" id="33011"/>
    <lineage>
        <taxon>Bacteria</taxon>
        <taxon>Bacillati</taxon>
        <taxon>Actinomycetota</taxon>
        <taxon>Actinomycetes</taxon>
        <taxon>Propionibacteriales</taxon>
        <taxon>Propionibacteriaceae</taxon>
        <taxon>Cutibacterium</taxon>
    </lineage>
</organism>
<evidence type="ECO:0000313" key="5">
    <source>
        <dbReference type="Proteomes" id="UP000215332"/>
    </source>
</evidence>
<dbReference type="eggNOG" id="COG0489">
    <property type="taxonomic scope" value="Bacteria"/>
</dbReference>
<keyword evidence="2" id="KW-0067">ATP-binding</keyword>
<dbReference type="EC" id="2.7.10.-" evidence="4"/>
<keyword evidence="1" id="KW-0547">Nucleotide-binding</keyword>
<keyword evidence="3" id="KW-1133">Transmembrane helix</keyword>
<dbReference type="PANTHER" id="PTHR32309">
    <property type="entry name" value="TYROSINE-PROTEIN KINASE"/>
    <property type="match status" value="1"/>
</dbReference>
<keyword evidence="4" id="KW-0808">Transferase</keyword>
<dbReference type="InterPro" id="IPR005702">
    <property type="entry name" value="Wzc-like_C"/>
</dbReference>
<dbReference type="eggNOG" id="COG3944">
    <property type="taxonomic scope" value="Bacteria"/>
</dbReference>
<dbReference type="GO" id="GO:0016301">
    <property type="term" value="F:kinase activity"/>
    <property type="evidence" value="ECO:0007669"/>
    <property type="project" value="UniProtKB-KW"/>
</dbReference>
<dbReference type="PANTHER" id="PTHR32309:SF31">
    <property type="entry name" value="CAPSULAR EXOPOLYSACCHARIDE FAMILY"/>
    <property type="match status" value="1"/>
</dbReference>
<dbReference type="SUPFAM" id="SSF52540">
    <property type="entry name" value="P-loop containing nucleoside triphosphate hydrolases"/>
    <property type="match status" value="1"/>
</dbReference>
<dbReference type="AlphaFoldDB" id="A0A239W917"/>
<evidence type="ECO:0000313" key="4">
    <source>
        <dbReference type="EMBL" id="SNV30872.1"/>
    </source>
</evidence>
<gene>
    <name evidence="4" type="primary">ptk</name>
    <name evidence="4" type="ORF">SAMEA4412665_00505</name>
</gene>
<dbReference type="InterPro" id="IPR050445">
    <property type="entry name" value="Bact_polysacc_biosynth/exp"/>
</dbReference>
<protein>
    <submittedName>
        <fullName evidence="4">Tyrosine-protein kinase ptk</fullName>
        <ecNumber evidence="4">2.7.10.-</ecNumber>
    </submittedName>
</protein>
<dbReference type="EMBL" id="LT906441">
    <property type="protein sequence ID" value="SNV30872.1"/>
    <property type="molecule type" value="Genomic_DNA"/>
</dbReference>
<evidence type="ECO:0000256" key="1">
    <source>
        <dbReference type="ARBA" id="ARBA00022741"/>
    </source>
</evidence>
<accession>A0A239W917</accession>
<dbReference type="InterPro" id="IPR027417">
    <property type="entry name" value="P-loop_NTPase"/>
</dbReference>
<evidence type="ECO:0000256" key="3">
    <source>
        <dbReference type="SAM" id="Phobius"/>
    </source>
</evidence>
<proteinExistence type="predicted"/>
<dbReference type="KEGG" id="cgrn:4412665_00505"/>
<dbReference type="Proteomes" id="UP000215332">
    <property type="component" value="Chromosome 1"/>
</dbReference>
<keyword evidence="3" id="KW-0812">Transmembrane</keyword>
<name>A0A239W917_9ACTN</name>